<dbReference type="HOGENOM" id="CLU_001528_7_0_5"/>
<dbReference type="InterPro" id="IPR051214">
    <property type="entry name" value="GH32_Enzymes"/>
</dbReference>
<evidence type="ECO:0000256" key="2">
    <source>
        <dbReference type="ARBA" id="ARBA00012758"/>
    </source>
</evidence>
<dbReference type="InterPro" id="IPR023296">
    <property type="entry name" value="Glyco_hydro_beta-prop_sf"/>
</dbReference>
<dbReference type="InterPro" id="IPR013148">
    <property type="entry name" value="Glyco_hydro_32_N"/>
</dbReference>
<dbReference type="AlphaFoldDB" id="A0A0B4XAE6"/>
<feature type="domain" description="Glycosyl hydrolase family 32 N-terminal" evidence="5">
    <location>
        <begin position="122"/>
        <end position="431"/>
    </location>
</feature>
<dbReference type="PANTHER" id="PTHR43101">
    <property type="entry name" value="BETA-FRUCTOSIDASE"/>
    <property type="match status" value="1"/>
</dbReference>
<dbReference type="SMART" id="SM00640">
    <property type="entry name" value="Glyco_32"/>
    <property type="match status" value="1"/>
</dbReference>
<dbReference type="SUPFAM" id="SSF49899">
    <property type="entry name" value="Concanavalin A-like lectins/glucanases"/>
    <property type="match status" value="1"/>
</dbReference>
<dbReference type="RefSeq" id="WP_040114523.1">
    <property type="nucleotide sequence ID" value="NZ_CP006880.1"/>
</dbReference>
<dbReference type="GO" id="GO:0004564">
    <property type="term" value="F:beta-fructofuranosidase activity"/>
    <property type="evidence" value="ECO:0007669"/>
    <property type="project" value="UniProtKB-EC"/>
</dbReference>
<evidence type="ECO:0000313" key="6">
    <source>
        <dbReference type="EMBL" id="AJD44081.1"/>
    </source>
</evidence>
<dbReference type="InterPro" id="IPR001362">
    <property type="entry name" value="Glyco_hydro_32"/>
</dbReference>
<name>A0A0B4XAE6_9HYPH</name>
<comment type="similarity">
    <text evidence="1">Belongs to the glycosyl hydrolase 32 family.</text>
</comment>
<dbReference type="Gene3D" id="2.60.120.560">
    <property type="entry name" value="Exo-inulinase, domain 1"/>
    <property type="match status" value="1"/>
</dbReference>
<geneLocation type="plasmid" evidence="6 7">
    <name>pRgalR602c</name>
</geneLocation>
<keyword evidence="3 6" id="KW-0378">Hydrolase</keyword>
<keyword evidence="4" id="KW-0326">Glycosidase</keyword>
<accession>A0A0B4XAE6</accession>
<evidence type="ECO:0000259" key="5">
    <source>
        <dbReference type="Pfam" id="PF00251"/>
    </source>
</evidence>
<dbReference type="InterPro" id="IPR013320">
    <property type="entry name" value="ConA-like_dom_sf"/>
</dbReference>
<dbReference type="GO" id="GO:0005975">
    <property type="term" value="P:carbohydrate metabolic process"/>
    <property type="evidence" value="ECO:0007669"/>
    <property type="project" value="InterPro"/>
</dbReference>
<evidence type="ECO:0000256" key="1">
    <source>
        <dbReference type="ARBA" id="ARBA00009902"/>
    </source>
</evidence>
<dbReference type="KEGG" id="rga:RGR602_PC00034"/>
<dbReference type="Proteomes" id="UP000031368">
    <property type="component" value="Plasmid pRgalR602c"/>
</dbReference>
<sequence>MTRHANPVSLPDDGIETLSAFLPAGATLHAWLKAVHAGMPAELRIVQGDRDIGRLTAQNSEEFEFVTLAVEPAGETLFSYDVATTAVSVIYAYSPADVLEKGMAVLYSGDVNAPPDVPDSYHFRPPFGWMNDPNGFGRFDDKVHLFYQNYPHSLRWNTMHWGHAVSDDFLHWTHMPVFLFPSAELSARADGRGGAFSGTAIPLSADAPGIRVFFTEQIRDRAPEEQIQLTAVSHDMVTVRPPEVILPERPVGFDLSSDFRDPYVVKGPDGRWKMLLGSRDHAGGVILLYETDDPEAAGGWTFVRILHREDRFGMTAAECPCIVPLDGPANGPKTRWALTFGLLTSRDPATGRRNITIATVGRFDGRNFVKEFEQELDFGTDAYAFQAFVDRSGPIGIAWLANWTDVSKKADFPSAMTLPRRVLLKDSTLLTPPVAAVESLRQKLVDDIRLRSGETLVLANGAVEIVIALAAPGAAFDLELDHPDVELGLRIDQEGLSIIYDASDGKSPPHYIAAGARPSTLRVFLDIGSIEVFADDGRWTGTKRLPGLNAVRSARLVAPKGNVATARVWQLKL</sequence>
<keyword evidence="7" id="KW-1185">Reference proteome</keyword>
<dbReference type="SUPFAM" id="SSF75005">
    <property type="entry name" value="Arabinanase/levansucrase/invertase"/>
    <property type="match status" value="1"/>
</dbReference>
<keyword evidence="6" id="KW-0614">Plasmid</keyword>
<dbReference type="EMBL" id="CP006880">
    <property type="protein sequence ID" value="AJD44081.1"/>
    <property type="molecule type" value="Genomic_DNA"/>
</dbReference>
<proteinExistence type="inferred from homology"/>
<dbReference type="Gene3D" id="2.115.10.20">
    <property type="entry name" value="Glycosyl hydrolase domain, family 43"/>
    <property type="match status" value="1"/>
</dbReference>
<dbReference type="Pfam" id="PF00251">
    <property type="entry name" value="Glyco_hydro_32N"/>
    <property type="match status" value="1"/>
</dbReference>
<organism evidence="6 7">
    <name type="scientific">Rhizobium gallicum bv. gallicum R602sp</name>
    <dbReference type="NCBI Taxonomy" id="1041138"/>
    <lineage>
        <taxon>Bacteria</taxon>
        <taxon>Pseudomonadati</taxon>
        <taxon>Pseudomonadota</taxon>
        <taxon>Alphaproteobacteria</taxon>
        <taxon>Hyphomicrobiales</taxon>
        <taxon>Rhizobiaceae</taxon>
        <taxon>Rhizobium/Agrobacterium group</taxon>
        <taxon>Rhizobium</taxon>
    </lineage>
</organism>
<evidence type="ECO:0000256" key="3">
    <source>
        <dbReference type="ARBA" id="ARBA00022801"/>
    </source>
</evidence>
<dbReference type="PROSITE" id="PS00609">
    <property type="entry name" value="GLYCOSYL_HYDROL_F32"/>
    <property type="match status" value="1"/>
</dbReference>
<dbReference type="InterPro" id="IPR018053">
    <property type="entry name" value="Glyco_hydro_32_AS"/>
</dbReference>
<dbReference type="EC" id="3.2.1.26" evidence="2"/>
<dbReference type="PANTHER" id="PTHR43101:SF1">
    <property type="entry name" value="BETA-FRUCTOSIDASE"/>
    <property type="match status" value="1"/>
</dbReference>
<reference evidence="6 7" key="1">
    <citation type="submission" date="2013-11" db="EMBL/GenBank/DDBJ databases">
        <title>Complete genome sequence of Rhizobium gallicum bv. gallicum R602.</title>
        <authorList>
            <person name="Bustos P."/>
            <person name="Santamaria R.I."/>
            <person name="Lozano L."/>
            <person name="Acosta J.L."/>
            <person name="Ormeno-Orrillo E."/>
            <person name="Rogel M.A."/>
            <person name="Romero D."/>
            <person name="Cevallos M.A."/>
            <person name="Martinez-Romero E."/>
            <person name="Gonzalez V."/>
        </authorList>
    </citation>
    <scope>NUCLEOTIDE SEQUENCE [LARGE SCALE GENOMIC DNA]</scope>
    <source>
        <strain evidence="6 7">R602</strain>
        <plasmid evidence="6 7">pRgalR602c</plasmid>
    </source>
</reference>
<protein>
    <recommendedName>
        <fullName evidence="2">beta-fructofuranosidase</fullName>
        <ecNumber evidence="2">3.2.1.26</ecNumber>
    </recommendedName>
</protein>
<evidence type="ECO:0000256" key="4">
    <source>
        <dbReference type="ARBA" id="ARBA00023295"/>
    </source>
</evidence>
<gene>
    <name evidence="6" type="ORF">RGR602_PC00034</name>
</gene>
<evidence type="ECO:0000313" key="7">
    <source>
        <dbReference type="Proteomes" id="UP000031368"/>
    </source>
</evidence>